<dbReference type="GO" id="GO:0008173">
    <property type="term" value="F:RNA methyltransferase activity"/>
    <property type="evidence" value="ECO:0007669"/>
    <property type="project" value="InterPro"/>
</dbReference>
<dbReference type="PANTHER" id="PTHR22807:SF30">
    <property type="entry name" value="28S RRNA (CYTOSINE(4447)-C(5))-METHYLTRANSFERASE-RELATED"/>
    <property type="match status" value="1"/>
</dbReference>
<dbReference type="InterPro" id="IPR001678">
    <property type="entry name" value="MeTrfase_RsmB-F_NOP2_dom"/>
</dbReference>
<feature type="region of interest" description="Disordered" evidence="10">
    <location>
        <begin position="553"/>
        <end position="714"/>
    </location>
</feature>
<dbReference type="InterPro" id="IPR023273">
    <property type="entry name" value="RCMT_NOP2"/>
</dbReference>
<feature type="compositionally biased region" description="Polar residues" evidence="10">
    <location>
        <begin position="597"/>
        <end position="608"/>
    </location>
</feature>
<dbReference type="InterPro" id="IPR029063">
    <property type="entry name" value="SAM-dependent_MTases_sf"/>
</dbReference>
<feature type="compositionally biased region" description="Basic and acidic residues" evidence="10">
    <location>
        <begin position="698"/>
        <end position="708"/>
    </location>
</feature>
<protein>
    <recommendedName>
        <fullName evidence="11">SAM-dependent MTase RsmB/NOP-type domain-containing protein</fullName>
    </recommendedName>
</protein>
<evidence type="ECO:0000256" key="3">
    <source>
        <dbReference type="ARBA" id="ARBA00022517"/>
    </source>
</evidence>
<dbReference type="GO" id="GO:0003723">
    <property type="term" value="F:RNA binding"/>
    <property type="evidence" value="ECO:0007669"/>
    <property type="project" value="UniProtKB-UniRule"/>
</dbReference>
<evidence type="ECO:0000256" key="7">
    <source>
        <dbReference type="ARBA" id="ARBA00022884"/>
    </source>
</evidence>
<feature type="domain" description="SAM-dependent MTase RsmB/NOP-type" evidence="11">
    <location>
        <begin position="257"/>
        <end position="546"/>
    </location>
</feature>
<comment type="similarity">
    <text evidence="2 9">Belongs to the class I-like SAM-binding methyltransferase superfamily. RsmB/NOP family.</text>
</comment>
<dbReference type="InterPro" id="IPR023267">
    <property type="entry name" value="RCMT"/>
</dbReference>
<keyword evidence="7 9" id="KW-0694">RNA-binding</keyword>
<dbReference type="Pfam" id="PF01189">
    <property type="entry name" value="Methyltr_RsmB-F"/>
    <property type="match status" value="1"/>
</dbReference>
<feature type="compositionally biased region" description="Basic and acidic residues" evidence="10">
    <location>
        <begin position="609"/>
        <end position="618"/>
    </location>
</feature>
<dbReference type="EMBL" id="NCVQ01000006">
    <property type="protein sequence ID" value="PWZ21556.1"/>
    <property type="molecule type" value="Genomic_DNA"/>
</dbReference>
<feature type="binding site" evidence="9">
    <location>
        <position position="373"/>
    </location>
    <ligand>
        <name>S-adenosyl-L-methionine</name>
        <dbReference type="ChEBI" id="CHEBI:59789"/>
    </ligand>
</feature>
<name>A0A3L6EKL4_MAIZE</name>
<dbReference type="NCBIfam" id="TIGR00446">
    <property type="entry name" value="nop2p"/>
    <property type="match status" value="1"/>
</dbReference>
<feature type="compositionally biased region" description="Acidic residues" evidence="10">
    <location>
        <begin position="65"/>
        <end position="89"/>
    </location>
</feature>
<dbReference type="Pfam" id="PF22458">
    <property type="entry name" value="RsmF-B_ferredox"/>
    <property type="match status" value="1"/>
</dbReference>
<dbReference type="GO" id="GO:0006396">
    <property type="term" value="P:RNA processing"/>
    <property type="evidence" value="ECO:0007669"/>
    <property type="project" value="InterPro"/>
</dbReference>
<feature type="compositionally biased region" description="Basic and acidic residues" evidence="10">
    <location>
        <begin position="558"/>
        <end position="574"/>
    </location>
</feature>
<evidence type="ECO:0000256" key="5">
    <source>
        <dbReference type="ARBA" id="ARBA00022679"/>
    </source>
</evidence>
<dbReference type="Proteomes" id="UP000251960">
    <property type="component" value="Chromosome 5"/>
</dbReference>
<dbReference type="PROSITE" id="PS51686">
    <property type="entry name" value="SAM_MT_RSMB_NOP"/>
    <property type="match status" value="1"/>
</dbReference>
<dbReference type="PRINTS" id="PR02012">
    <property type="entry name" value="RCMTNOP2"/>
</dbReference>
<feature type="binding site" evidence="9">
    <location>
        <position position="400"/>
    </location>
    <ligand>
        <name>S-adenosyl-L-methionine</name>
        <dbReference type="ChEBI" id="CHEBI:59789"/>
    </ligand>
</feature>
<comment type="subcellular location">
    <subcellularLocation>
        <location evidence="1">Nucleus</location>
        <location evidence="1">Nucleolus</location>
    </subcellularLocation>
</comment>
<reference evidence="12" key="1">
    <citation type="journal article" date="2018" name="Nat. Genet.">
        <title>Extensive intraspecific gene order and gene structural variations between Mo17 and other maize genomes.</title>
        <authorList>
            <person name="Sun S."/>
            <person name="Zhou Y."/>
            <person name="Chen J."/>
            <person name="Shi J."/>
            <person name="Zhao H."/>
            <person name="Zhao H."/>
            <person name="Song W."/>
            <person name="Zhang M."/>
            <person name="Cui Y."/>
            <person name="Dong X."/>
            <person name="Liu H."/>
            <person name="Ma X."/>
            <person name="Jiao Y."/>
            <person name="Wang B."/>
            <person name="Wei X."/>
            <person name="Stein J.C."/>
            <person name="Glaubitz J.C."/>
            <person name="Lu F."/>
            <person name="Yu G."/>
            <person name="Liang C."/>
            <person name="Fengler K."/>
            <person name="Li B."/>
            <person name="Rafalski A."/>
            <person name="Schnable P.S."/>
            <person name="Ware D.H."/>
            <person name="Buckler E.S."/>
            <person name="Lai J."/>
        </authorList>
    </citation>
    <scope>NUCLEOTIDE SEQUENCE [LARGE SCALE GENOMIC DNA]</scope>
    <source>
        <tissue evidence="12">Seedling</tissue>
    </source>
</reference>
<evidence type="ECO:0000256" key="4">
    <source>
        <dbReference type="ARBA" id="ARBA00022603"/>
    </source>
</evidence>
<dbReference type="GO" id="GO:0001510">
    <property type="term" value="P:RNA methylation"/>
    <property type="evidence" value="ECO:0007669"/>
    <property type="project" value="InterPro"/>
</dbReference>
<gene>
    <name evidence="12" type="ORF">Zm00014a_031425</name>
</gene>
<dbReference type="SUPFAM" id="SSF53335">
    <property type="entry name" value="S-adenosyl-L-methionine-dependent methyltransferases"/>
    <property type="match status" value="1"/>
</dbReference>
<evidence type="ECO:0000259" key="11">
    <source>
        <dbReference type="PROSITE" id="PS51686"/>
    </source>
</evidence>
<keyword evidence="3" id="KW-0690">Ribosome biogenesis</keyword>
<dbReference type="InterPro" id="IPR054728">
    <property type="entry name" value="RsmB-like_ferredoxin"/>
</dbReference>
<feature type="compositionally biased region" description="Basic residues" evidence="10">
    <location>
        <begin position="688"/>
        <end position="697"/>
    </location>
</feature>
<dbReference type="InterPro" id="IPR011023">
    <property type="entry name" value="Nop2p"/>
</dbReference>
<keyword evidence="4 9" id="KW-0489">Methyltransferase</keyword>
<feature type="region of interest" description="Disordered" evidence="10">
    <location>
        <begin position="1"/>
        <end position="193"/>
    </location>
</feature>
<feature type="compositionally biased region" description="Basic and acidic residues" evidence="10">
    <location>
        <begin position="663"/>
        <end position="672"/>
    </location>
</feature>
<feature type="compositionally biased region" description="Basic and acidic residues" evidence="10">
    <location>
        <begin position="644"/>
        <end position="655"/>
    </location>
</feature>
<organism evidence="12">
    <name type="scientific">Zea mays</name>
    <name type="common">Maize</name>
    <dbReference type="NCBI Taxonomy" id="4577"/>
    <lineage>
        <taxon>Eukaryota</taxon>
        <taxon>Viridiplantae</taxon>
        <taxon>Streptophyta</taxon>
        <taxon>Embryophyta</taxon>
        <taxon>Tracheophyta</taxon>
        <taxon>Spermatophyta</taxon>
        <taxon>Magnoliopsida</taxon>
        <taxon>Liliopsida</taxon>
        <taxon>Poales</taxon>
        <taxon>Poaceae</taxon>
        <taxon>PACMAD clade</taxon>
        <taxon>Panicoideae</taxon>
        <taxon>Andropogonodae</taxon>
        <taxon>Andropogoneae</taxon>
        <taxon>Tripsacinae</taxon>
        <taxon>Zea</taxon>
    </lineage>
</organism>
<keyword evidence="6 9" id="KW-0949">S-adenosyl-L-methionine</keyword>
<comment type="caution">
    <text evidence="12">The sequence shown here is derived from an EMBL/GenBank/DDBJ whole genome shotgun (WGS) entry which is preliminary data.</text>
</comment>
<feature type="compositionally biased region" description="Acidic residues" evidence="10">
    <location>
        <begin position="97"/>
        <end position="116"/>
    </location>
</feature>
<feature type="binding site" evidence="9">
    <location>
        <begin position="349"/>
        <end position="355"/>
    </location>
    <ligand>
        <name>S-adenosyl-L-methionine</name>
        <dbReference type="ChEBI" id="CHEBI:59789"/>
    </ligand>
</feature>
<dbReference type="GO" id="GO:0008757">
    <property type="term" value="F:S-adenosylmethionine-dependent methyltransferase activity"/>
    <property type="evidence" value="ECO:0007669"/>
    <property type="project" value="InterPro"/>
</dbReference>
<accession>A0A3L6EKL4</accession>
<feature type="compositionally biased region" description="Basic residues" evidence="10">
    <location>
        <begin position="1"/>
        <end position="10"/>
    </location>
</feature>
<dbReference type="InterPro" id="IPR018314">
    <property type="entry name" value="RsmB/NOL1/NOP2-like_CS"/>
</dbReference>
<sequence length="714" mass="79626">MAKKGAKRKQQPPPAALTAKKGSKAVPPPKAAKRAPKKQELLESSDDSDTEQQLLEEASHLDVPSDSDAEELSGSDAEADELSGSDADSDGSSSSGDDVEDEEEEEGDGSDDDPLADDFLAGSDEGSEGGDSGLESDESDDLEAKSRAIDEQKLKAEEDAEEELQTNIRSESDEFRLPTTEELEEEAHRPPNLPNLKRRISEIVRVLSNFSKLRQKDVPRKDYIKQLKTDIISYYGYNDFLVEALIEMFPAVELVELLEAFEKRPPECLRTNTLKTRRRDLAAALIPRGFNLDPIGKWSKVGLVVYDSTISAGATTEYMAGHYMKQGASSFLPVMALAPQEKERIVDMAAAPGGKTTYIGALMKNTGIIYANEFNEKRLHGLLGNIHRMGVTNTIVCNYDGKELPKVLGMNSVDRVLLDAPCTGTGTIWKDLQIKTSKDIEDIRNCAFVQKQLLLAAIDLVDANSKTGGYIVYSTCSIMIPENEAVIDYALKKRNVKLVPCGLDFGRPGFIRYREHRFHTSLEKTRRFYPHVNNMDGFFVAKLKKLSNTIPVTSEPSKASEEAAKVDGEDEKAISNEQETGVPDKDEKTVEIKNHKNVTNIRTSVTKENGSHKRESNKPGKHLKKNKNNATKEIDGSESSETNRGGKEEHREQTKKMSHKRKFASDRSKKSGPESFSGVKEKRQVSDKKRKKKWQFKLRRDWEAEKKGDKRRKV</sequence>
<evidence type="ECO:0000256" key="1">
    <source>
        <dbReference type="ARBA" id="ARBA00004604"/>
    </source>
</evidence>
<dbReference type="FunFam" id="3.40.50.150:FF:000241">
    <property type="entry name" value="S-adenosyl-L-methionine-dependent methyltransferase superfamily protein"/>
    <property type="match status" value="1"/>
</dbReference>
<dbReference type="Gene3D" id="3.40.50.150">
    <property type="entry name" value="Vaccinia Virus protein VP39"/>
    <property type="match status" value="1"/>
</dbReference>
<dbReference type="PRINTS" id="PR02008">
    <property type="entry name" value="RCMTFAMILY"/>
</dbReference>
<evidence type="ECO:0000256" key="6">
    <source>
        <dbReference type="ARBA" id="ARBA00022691"/>
    </source>
</evidence>
<feature type="binding site" evidence="9">
    <location>
        <position position="419"/>
    </location>
    <ligand>
        <name>S-adenosyl-L-methionine</name>
        <dbReference type="ChEBI" id="CHEBI:59789"/>
    </ligand>
</feature>
<dbReference type="FunFam" id="3.30.70.1170:FF:000001">
    <property type="entry name" value="Ribosomal RNA methyltransferase Nop2"/>
    <property type="match status" value="1"/>
</dbReference>
<proteinExistence type="inferred from homology"/>
<dbReference type="PANTHER" id="PTHR22807">
    <property type="entry name" value="NOP2 YEAST -RELATED NOL1/NOP2/FMU SUN DOMAIN-CONTAINING"/>
    <property type="match status" value="1"/>
</dbReference>
<evidence type="ECO:0000256" key="9">
    <source>
        <dbReference type="PROSITE-ProRule" id="PRU01023"/>
    </source>
</evidence>
<feature type="compositionally biased region" description="Basic and acidic residues" evidence="10">
    <location>
        <begin position="142"/>
        <end position="157"/>
    </location>
</feature>
<dbReference type="PROSITE" id="PS01153">
    <property type="entry name" value="NOL1_NOP2_SUN"/>
    <property type="match status" value="1"/>
</dbReference>
<feature type="compositionally biased region" description="Basic and acidic residues" evidence="10">
    <location>
        <begin position="582"/>
        <end position="594"/>
    </location>
</feature>
<dbReference type="GO" id="GO:0005730">
    <property type="term" value="C:nucleolus"/>
    <property type="evidence" value="ECO:0007669"/>
    <property type="project" value="UniProtKB-SubCell"/>
</dbReference>
<evidence type="ECO:0000313" key="12">
    <source>
        <dbReference type="EMBL" id="PWZ21556.1"/>
    </source>
</evidence>
<keyword evidence="8" id="KW-0539">Nucleus</keyword>
<dbReference type="AlphaFoldDB" id="A0A3L6EKL4"/>
<dbReference type="GO" id="GO:0042254">
    <property type="term" value="P:ribosome biogenesis"/>
    <property type="evidence" value="ECO:0007669"/>
    <property type="project" value="UniProtKB-KW"/>
</dbReference>
<evidence type="ECO:0000256" key="8">
    <source>
        <dbReference type="ARBA" id="ARBA00023242"/>
    </source>
</evidence>
<keyword evidence="5 9" id="KW-0808">Transferase</keyword>
<dbReference type="Gene3D" id="3.30.70.1170">
    <property type="entry name" value="Sun protein, domain 3"/>
    <property type="match status" value="1"/>
</dbReference>
<dbReference type="ExpressionAtlas" id="A0A3L6EKL4">
    <property type="expression patterns" value="baseline and differential"/>
</dbReference>
<dbReference type="InterPro" id="IPR049560">
    <property type="entry name" value="MeTrfase_RsmB-F_NOP2_cat"/>
</dbReference>
<evidence type="ECO:0000256" key="10">
    <source>
        <dbReference type="SAM" id="MobiDB-lite"/>
    </source>
</evidence>
<feature type="active site" description="Nucleophile" evidence="9">
    <location>
        <position position="476"/>
    </location>
</feature>
<evidence type="ECO:0000256" key="2">
    <source>
        <dbReference type="ARBA" id="ARBA00007494"/>
    </source>
</evidence>